<evidence type="ECO:0000313" key="1">
    <source>
        <dbReference type="EMBL" id="KAI2645742.1"/>
    </source>
</evidence>
<name>A0ABQ8L4Z2_LABRO</name>
<keyword evidence="1" id="KW-0436">Ligase</keyword>
<gene>
    <name evidence="1" type="ORF">H4Q32_027343</name>
</gene>
<organism evidence="1 2">
    <name type="scientific">Labeo rohita</name>
    <name type="common">Indian major carp</name>
    <name type="synonym">Cyprinus rohita</name>
    <dbReference type="NCBI Taxonomy" id="84645"/>
    <lineage>
        <taxon>Eukaryota</taxon>
        <taxon>Metazoa</taxon>
        <taxon>Chordata</taxon>
        <taxon>Craniata</taxon>
        <taxon>Vertebrata</taxon>
        <taxon>Euteleostomi</taxon>
        <taxon>Actinopterygii</taxon>
        <taxon>Neopterygii</taxon>
        <taxon>Teleostei</taxon>
        <taxon>Ostariophysi</taxon>
        <taxon>Cypriniformes</taxon>
        <taxon>Cyprinidae</taxon>
        <taxon>Labeoninae</taxon>
        <taxon>Labeonini</taxon>
        <taxon>Labeo</taxon>
    </lineage>
</organism>
<evidence type="ECO:0000313" key="2">
    <source>
        <dbReference type="Proteomes" id="UP000830375"/>
    </source>
</evidence>
<dbReference type="PANTHER" id="PTHR46579:SF1">
    <property type="entry name" value="F5_8 TYPE C DOMAIN-CONTAINING PROTEIN"/>
    <property type="match status" value="1"/>
</dbReference>
<accession>A0ABQ8L4Z2</accession>
<dbReference type="Proteomes" id="UP000830375">
    <property type="component" value="Unassembled WGS sequence"/>
</dbReference>
<sequence>MCSLGTGWLQMKGVVVEKGQGKTRVYPFETKCDLRSHTQTINFAERALGTSTPVMGVKGPSVLSLLPGFDIINGCIPDYIHCVLLGVARACANLWFCGENSGKPCVPVLKGTLPERFPVHWAKLMNGVVLLLSESITSEGITKAEKLLNAFVQEVEGLYGVCNMTFNIHLCLHLAQSVKDWGPLWTHSAFAFENYNRDLLEMVKSTQGVTLQI</sequence>
<comment type="caution">
    <text evidence="1">The sequence shown here is derived from an EMBL/GenBank/DDBJ whole genome shotgun (WGS) entry which is preliminary data.</text>
</comment>
<reference evidence="1 2" key="1">
    <citation type="submission" date="2022-01" db="EMBL/GenBank/DDBJ databases">
        <title>A high-quality chromosome-level genome assembly of rohu carp, Labeo rohita.</title>
        <authorList>
            <person name="Arick M.A. II"/>
            <person name="Hsu C.-Y."/>
            <person name="Magbanua Z."/>
            <person name="Pechanova O."/>
            <person name="Grover C."/>
            <person name="Miller E."/>
            <person name="Thrash A."/>
            <person name="Ezzel L."/>
            <person name="Alam S."/>
            <person name="Benzie J."/>
            <person name="Hamilton M."/>
            <person name="Karsi A."/>
            <person name="Lawrence M.L."/>
            <person name="Peterson D.G."/>
        </authorList>
    </citation>
    <scope>NUCLEOTIDE SEQUENCE [LARGE SCALE GENOMIC DNA]</scope>
    <source>
        <strain evidence="2">BAU-BD-2019</strain>
        <tissue evidence="1">Blood</tissue>
    </source>
</reference>
<dbReference type="GO" id="GO:0016874">
    <property type="term" value="F:ligase activity"/>
    <property type="evidence" value="ECO:0007669"/>
    <property type="project" value="UniProtKB-KW"/>
</dbReference>
<dbReference type="EMBL" id="JACTAM010002142">
    <property type="protein sequence ID" value="KAI2645742.1"/>
    <property type="molecule type" value="Genomic_DNA"/>
</dbReference>
<dbReference type="PANTHER" id="PTHR46579">
    <property type="entry name" value="F5/8 TYPE C DOMAIN-CONTAINING PROTEIN-RELATED"/>
    <property type="match status" value="1"/>
</dbReference>
<protein>
    <submittedName>
        <fullName evidence="1">DNA ligase</fullName>
    </submittedName>
</protein>
<keyword evidence="2" id="KW-1185">Reference proteome</keyword>
<proteinExistence type="predicted"/>